<evidence type="ECO:0000256" key="6">
    <source>
        <dbReference type="ARBA" id="ARBA00024993"/>
    </source>
</evidence>
<feature type="binding site" evidence="8">
    <location>
        <position position="129"/>
    </location>
    <ligand>
        <name>Zn(2+)</name>
        <dbReference type="ChEBI" id="CHEBI:29105"/>
    </ligand>
</feature>
<evidence type="ECO:0000256" key="8">
    <source>
        <dbReference type="PIRSR" id="PIRSR601765-1"/>
    </source>
</evidence>
<dbReference type="GO" id="GO:0015976">
    <property type="term" value="P:carbon utilization"/>
    <property type="evidence" value="ECO:0007669"/>
    <property type="project" value="InterPro"/>
</dbReference>
<dbReference type="EMBL" id="JADPRT010000009">
    <property type="protein sequence ID" value="MBF9070631.1"/>
    <property type="molecule type" value="Genomic_DNA"/>
</dbReference>
<evidence type="ECO:0000313" key="12">
    <source>
        <dbReference type="Proteomes" id="UP000657385"/>
    </source>
</evidence>
<feature type="compositionally biased region" description="Pro residues" evidence="10">
    <location>
        <begin position="11"/>
        <end position="29"/>
    </location>
</feature>
<comment type="caution">
    <text evidence="11">The sequence shown here is derived from an EMBL/GenBank/DDBJ whole genome shotgun (WGS) entry which is preliminary data.</text>
</comment>
<dbReference type="PROSITE" id="PS00704">
    <property type="entry name" value="PROK_CO2_ANHYDRASE_1"/>
    <property type="match status" value="1"/>
</dbReference>
<proteinExistence type="inferred from homology"/>
<comment type="function">
    <text evidence="6">Catalyzes the reversible hydration of carbon dioxide to form bicarbonate.</text>
</comment>
<dbReference type="Proteomes" id="UP000657385">
    <property type="component" value="Unassembled WGS sequence"/>
</dbReference>
<evidence type="ECO:0000256" key="1">
    <source>
        <dbReference type="ARBA" id="ARBA00006217"/>
    </source>
</evidence>
<dbReference type="GO" id="GO:0004089">
    <property type="term" value="F:carbonate dehydratase activity"/>
    <property type="evidence" value="ECO:0007669"/>
    <property type="project" value="UniProtKB-UniRule"/>
</dbReference>
<dbReference type="Pfam" id="PF00484">
    <property type="entry name" value="Pro_CA"/>
    <property type="match status" value="1"/>
</dbReference>
<evidence type="ECO:0000313" key="11">
    <source>
        <dbReference type="EMBL" id="MBF9070631.1"/>
    </source>
</evidence>
<keyword evidence="5 9" id="KW-0456">Lyase</keyword>
<feature type="binding site" evidence="8">
    <location>
        <position position="69"/>
    </location>
    <ligand>
        <name>Zn(2+)</name>
        <dbReference type="ChEBI" id="CHEBI:29105"/>
    </ligand>
</feature>
<protein>
    <recommendedName>
        <fullName evidence="2 9">Carbonic anhydrase</fullName>
        <ecNumber evidence="2 9">4.2.1.1</ecNumber>
    </recommendedName>
    <alternativeName>
        <fullName evidence="9">Carbonate dehydratase</fullName>
    </alternativeName>
</protein>
<evidence type="ECO:0000256" key="3">
    <source>
        <dbReference type="ARBA" id="ARBA00022723"/>
    </source>
</evidence>
<dbReference type="EC" id="4.2.1.1" evidence="2 9"/>
<sequence>MQSTQSTEFPTPCPLSPPPASVQSPPMPAPTDSLTGVRDFQQHTAPLLRPELARLAREGQTPSQLFITCADSRMVPNVITNSGPGELFTVRNIGNLVPPTTDDSVFAAVEYAIDVLSVREIVICGHSGCGAMQSLLHGAHRRDGRAVTPLTRWLRHGQDSLHRVRHQPARFHGRPPSTDPLERLCLTNVVQQLDNLRAHPSVTRKTDSGELRLTGLYFELSTAQTYVWSPGNRGFRPVTPRLGSAA</sequence>
<keyword evidence="4 8" id="KW-0862">Zinc</keyword>
<dbReference type="Gene3D" id="3.40.1050.10">
    <property type="entry name" value="Carbonic anhydrase"/>
    <property type="match status" value="1"/>
</dbReference>
<evidence type="ECO:0000256" key="5">
    <source>
        <dbReference type="ARBA" id="ARBA00023239"/>
    </source>
</evidence>
<dbReference type="PANTHER" id="PTHR11002">
    <property type="entry name" value="CARBONIC ANHYDRASE"/>
    <property type="match status" value="1"/>
</dbReference>
<keyword evidence="12" id="KW-1185">Reference proteome</keyword>
<dbReference type="AlphaFoldDB" id="A0A931B5M5"/>
<feature type="binding site" evidence="8">
    <location>
        <position position="71"/>
    </location>
    <ligand>
        <name>Zn(2+)</name>
        <dbReference type="ChEBI" id="CHEBI:29105"/>
    </ligand>
</feature>
<comment type="function">
    <text evidence="9">Reversible hydration of carbon dioxide.</text>
</comment>
<evidence type="ECO:0000256" key="9">
    <source>
        <dbReference type="RuleBase" id="RU003956"/>
    </source>
</evidence>
<evidence type="ECO:0000256" key="4">
    <source>
        <dbReference type="ARBA" id="ARBA00022833"/>
    </source>
</evidence>
<evidence type="ECO:0000256" key="2">
    <source>
        <dbReference type="ARBA" id="ARBA00012925"/>
    </source>
</evidence>
<dbReference type="SMART" id="SM00947">
    <property type="entry name" value="Pro_CA"/>
    <property type="match status" value="1"/>
</dbReference>
<evidence type="ECO:0000256" key="10">
    <source>
        <dbReference type="SAM" id="MobiDB-lite"/>
    </source>
</evidence>
<dbReference type="InterPro" id="IPR036874">
    <property type="entry name" value="Carbonic_anhydrase_sf"/>
</dbReference>
<dbReference type="PROSITE" id="PS00705">
    <property type="entry name" value="PROK_CO2_ANHYDRASE_2"/>
    <property type="match status" value="1"/>
</dbReference>
<dbReference type="InterPro" id="IPR001765">
    <property type="entry name" value="Carbonic_anhydrase"/>
</dbReference>
<dbReference type="PANTHER" id="PTHR11002:SF76">
    <property type="entry name" value="CARBONIC ANHYDRASE"/>
    <property type="match status" value="1"/>
</dbReference>
<accession>A0A931B5M5</accession>
<dbReference type="GO" id="GO:0008270">
    <property type="term" value="F:zinc ion binding"/>
    <property type="evidence" value="ECO:0007669"/>
    <property type="project" value="UniProtKB-UniRule"/>
</dbReference>
<keyword evidence="3 8" id="KW-0479">Metal-binding</keyword>
<name>A0A931B5M5_9ACTN</name>
<dbReference type="InterPro" id="IPR015892">
    <property type="entry name" value="Carbonic_anhydrase_CS"/>
</dbReference>
<dbReference type="SUPFAM" id="SSF53056">
    <property type="entry name" value="beta-carbonic anhydrase, cab"/>
    <property type="match status" value="1"/>
</dbReference>
<comment type="similarity">
    <text evidence="1 9">Belongs to the beta-class carbonic anhydrase family.</text>
</comment>
<organism evidence="11 12">
    <name type="scientific">Streptacidiphilus fuscans</name>
    <dbReference type="NCBI Taxonomy" id="2789292"/>
    <lineage>
        <taxon>Bacteria</taxon>
        <taxon>Bacillati</taxon>
        <taxon>Actinomycetota</taxon>
        <taxon>Actinomycetes</taxon>
        <taxon>Kitasatosporales</taxon>
        <taxon>Streptomycetaceae</taxon>
        <taxon>Streptacidiphilus</taxon>
    </lineage>
</organism>
<evidence type="ECO:0000256" key="7">
    <source>
        <dbReference type="ARBA" id="ARBA00048348"/>
    </source>
</evidence>
<comment type="cofactor">
    <cofactor evidence="8">
        <name>Zn(2+)</name>
        <dbReference type="ChEBI" id="CHEBI:29105"/>
    </cofactor>
    <text evidence="8">Binds 1 zinc ion per subunit.</text>
</comment>
<comment type="catalytic activity">
    <reaction evidence="7 9">
        <text>hydrogencarbonate + H(+) = CO2 + H2O</text>
        <dbReference type="Rhea" id="RHEA:10748"/>
        <dbReference type="ChEBI" id="CHEBI:15377"/>
        <dbReference type="ChEBI" id="CHEBI:15378"/>
        <dbReference type="ChEBI" id="CHEBI:16526"/>
        <dbReference type="ChEBI" id="CHEBI:17544"/>
        <dbReference type="EC" id="4.2.1.1"/>
    </reaction>
</comment>
<gene>
    <name evidence="11" type="ORF">I2501_21650</name>
</gene>
<reference evidence="11" key="1">
    <citation type="submission" date="2020-11" db="EMBL/GenBank/DDBJ databases">
        <title>Isolation and identification of active actinomycetes.</title>
        <authorList>
            <person name="Yu B."/>
        </authorList>
    </citation>
    <scope>NUCLEOTIDE SEQUENCE</scope>
    <source>
        <strain evidence="11">NEAU-YB345</strain>
    </source>
</reference>
<dbReference type="RefSeq" id="WP_196195807.1">
    <property type="nucleotide sequence ID" value="NZ_JADPRT010000009.1"/>
</dbReference>
<feature type="binding site" evidence="8">
    <location>
        <position position="126"/>
    </location>
    <ligand>
        <name>Zn(2+)</name>
        <dbReference type="ChEBI" id="CHEBI:29105"/>
    </ligand>
</feature>
<feature type="region of interest" description="Disordered" evidence="10">
    <location>
        <begin position="1"/>
        <end position="33"/>
    </location>
</feature>